<protein>
    <submittedName>
        <fullName evidence="1">Uncharacterized protein</fullName>
    </submittedName>
</protein>
<gene>
    <name evidence="1" type="ORF">PHO31112_03280</name>
</gene>
<dbReference type="EMBL" id="CABPSM010000009">
    <property type="protein sequence ID" value="VVE23977.1"/>
    <property type="molecule type" value="Genomic_DNA"/>
</dbReference>
<dbReference type="AlphaFoldDB" id="A0A5E4WFR3"/>
<sequence>MFKKLKITKDELIDAIHNIFNAKKDETFYVKNFGKIPQNLVSQVQ</sequence>
<proteinExistence type="predicted"/>
<evidence type="ECO:0000313" key="1">
    <source>
        <dbReference type="EMBL" id="VVE23977.1"/>
    </source>
</evidence>
<name>A0A5E4WFR3_9BURK</name>
<reference evidence="1 2" key="1">
    <citation type="submission" date="2019-08" db="EMBL/GenBank/DDBJ databases">
        <authorList>
            <person name="Peeters C."/>
        </authorList>
    </citation>
    <scope>NUCLEOTIDE SEQUENCE [LARGE SCALE GENOMIC DNA]</scope>
    <source>
        <strain evidence="1 2">LMG 31112</strain>
    </source>
</reference>
<dbReference type="Proteomes" id="UP000343317">
    <property type="component" value="Unassembled WGS sequence"/>
</dbReference>
<keyword evidence="2" id="KW-1185">Reference proteome</keyword>
<evidence type="ECO:0000313" key="2">
    <source>
        <dbReference type="Proteomes" id="UP000343317"/>
    </source>
</evidence>
<organism evidence="1 2">
    <name type="scientific">Pandoraea horticolens</name>
    <dbReference type="NCBI Taxonomy" id="2508298"/>
    <lineage>
        <taxon>Bacteria</taxon>
        <taxon>Pseudomonadati</taxon>
        <taxon>Pseudomonadota</taxon>
        <taxon>Betaproteobacteria</taxon>
        <taxon>Burkholderiales</taxon>
        <taxon>Burkholderiaceae</taxon>
        <taxon>Pandoraea</taxon>
    </lineage>
</organism>
<accession>A0A5E4WFR3</accession>